<reference evidence="2" key="1">
    <citation type="submission" date="2020-08" db="EMBL/GenBank/DDBJ databases">
        <title>Genome public.</title>
        <authorList>
            <person name="Liu C."/>
            <person name="Sun Q."/>
        </authorList>
    </citation>
    <scope>NUCLEOTIDE SEQUENCE</scope>
    <source>
        <strain evidence="2">BX7</strain>
    </source>
</reference>
<feature type="region of interest" description="Disordered" evidence="1">
    <location>
        <begin position="1"/>
        <end position="46"/>
    </location>
</feature>
<organism evidence="2 3">
    <name type="scientific">Feifania hominis</name>
    <dbReference type="NCBI Taxonomy" id="2763660"/>
    <lineage>
        <taxon>Bacteria</taxon>
        <taxon>Bacillati</taxon>
        <taxon>Bacillota</taxon>
        <taxon>Clostridia</taxon>
        <taxon>Eubacteriales</taxon>
        <taxon>Feifaniaceae</taxon>
        <taxon>Feifania</taxon>
    </lineage>
</organism>
<evidence type="ECO:0000313" key="2">
    <source>
        <dbReference type="EMBL" id="MBC8537228.1"/>
    </source>
</evidence>
<comment type="caution">
    <text evidence="2">The sequence shown here is derived from an EMBL/GenBank/DDBJ whole genome shotgun (WGS) entry which is preliminary data.</text>
</comment>
<name>A0A926HVD8_9FIRM</name>
<dbReference type="AlphaFoldDB" id="A0A926HVD8"/>
<gene>
    <name evidence="2" type="ORF">H8695_11070</name>
</gene>
<protein>
    <submittedName>
        <fullName evidence="2">Uncharacterized protein</fullName>
    </submittedName>
</protein>
<dbReference type="RefSeq" id="WP_249301701.1">
    <property type="nucleotide sequence ID" value="NZ_JACRSP010000006.1"/>
</dbReference>
<feature type="compositionally biased region" description="Basic and acidic residues" evidence="1">
    <location>
        <begin position="29"/>
        <end position="40"/>
    </location>
</feature>
<proteinExistence type="predicted"/>
<sequence>MNETGGLLRGGNGAPNETYGFVGEEEEQQSERGFRRKAETEAADFATTKVEGMERTATKRLRLPRFIRGNRTIK</sequence>
<accession>A0A926HVD8</accession>
<evidence type="ECO:0000256" key="1">
    <source>
        <dbReference type="SAM" id="MobiDB-lite"/>
    </source>
</evidence>
<evidence type="ECO:0000313" key="3">
    <source>
        <dbReference type="Proteomes" id="UP000620366"/>
    </source>
</evidence>
<dbReference type="Proteomes" id="UP000620366">
    <property type="component" value="Unassembled WGS sequence"/>
</dbReference>
<dbReference type="EMBL" id="JACRSP010000006">
    <property type="protein sequence ID" value="MBC8537228.1"/>
    <property type="molecule type" value="Genomic_DNA"/>
</dbReference>
<keyword evidence="3" id="KW-1185">Reference proteome</keyword>